<feature type="compositionally biased region" description="Low complexity" evidence="1">
    <location>
        <begin position="120"/>
        <end position="131"/>
    </location>
</feature>
<feature type="region of interest" description="Disordered" evidence="1">
    <location>
        <begin position="89"/>
        <end position="131"/>
    </location>
</feature>
<proteinExistence type="predicted"/>
<dbReference type="EMBL" id="CXOI01000050">
    <property type="protein sequence ID" value="CTP90086.1"/>
    <property type="molecule type" value="Genomic_DNA"/>
</dbReference>
<accession>A0A0K2ZWC4</accession>
<feature type="compositionally biased region" description="Polar residues" evidence="1">
    <location>
        <begin position="1"/>
        <end position="18"/>
    </location>
</feature>
<feature type="region of interest" description="Disordered" evidence="1">
    <location>
        <begin position="1"/>
        <end position="30"/>
    </location>
</feature>
<evidence type="ECO:0000256" key="1">
    <source>
        <dbReference type="SAM" id="MobiDB-lite"/>
    </source>
</evidence>
<reference evidence="3" key="1">
    <citation type="submission" date="2015-07" db="EMBL/GenBank/DDBJ databases">
        <authorList>
            <person name="Wibberg D."/>
        </authorList>
    </citation>
    <scope>NUCLEOTIDE SEQUENCE [LARGE SCALE GENOMIC DNA]</scope>
</reference>
<dbReference type="AlphaFoldDB" id="A0A0K2ZWC4"/>
<gene>
    <name evidence="2" type="ORF">XTALMG727_2944</name>
</gene>
<sequence length="211" mass="21621">MFRTGMQSGLQSLPQEASSLRGAGGAPVGATSVATNAAAGLPPSDVVAAQAAPTVHPAGYSQAVVGAASAATSEAVNVPNWHAVGTAVPPTRGLAAPPRRWSPCGSDFSRDERSGGPSGFGRCRGSSRSYSAPSRLFAGCCRSGFSRDRQHGEDTHHEGQDAVRSGSFRPPRCAARSQRADSPGSAFVRRRHPAARPPDRNYAAAALTSSA</sequence>
<evidence type="ECO:0000313" key="2">
    <source>
        <dbReference type="EMBL" id="CTP90086.1"/>
    </source>
</evidence>
<keyword evidence="3" id="KW-1185">Reference proteome</keyword>
<feature type="region of interest" description="Disordered" evidence="1">
    <location>
        <begin position="147"/>
        <end position="211"/>
    </location>
</feature>
<protein>
    <submittedName>
        <fullName evidence="2">Uncharacterized protein</fullName>
    </submittedName>
</protein>
<dbReference type="Proteomes" id="UP000046187">
    <property type="component" value="Unassembled WGS sequence"/>
</dbReference>
<evidence type="ECO:0000313" key="3">
    <source>
        <dbReference type="Proteomes" id="UP000046187"/>
    </source>
</evidence>
<organism evidence="2 3">
    <name type="scientific">Xanthomonas graminis pv. arrhenatheri LMG 727</name>
    <dbReference type="NCBI Taxonomy" id="1195923"/>
    <lineage>
        <taxon>Bacteria</taxon>
        <taxon>Pseudomonadati</taxon>
        <taxon>Pseudomonadota</taxon>
        <taxon>Gammaproteobacteria</taxon>
        <taxon>Lysobacterales</taxon>
        <taxon>Lysobacteraceae</taxon>
        <taxon>Xanthomonas</taxon>
        <taxon>Xanthomonas translucens group</taxon>
        <taxon>Xanthomonas graminis</taxon>
    </lineage>
</organism>
<name>A0A0K2ZWC4_9XANT</name>
<feature type="compositionally biased region" description="Basic and acidic residues" evidence="1">
    <location>
        <begin position="147"/>
        <end position="161"/>
    </location>
</feature>